<dbReference type="EMBL" id="JBHTEY010000004">
    <property type="protein sequence ID" value="MFC7613670.1"/>
    <property type="molecule type" value="Genomic_DNA"/>
</dbReference>
<dbReference type="Proteomes" id="UP001596512">
    <property type="component" value="Unassembled WGS sequence"/>
</dbReference>
<evidence type="ECO:0000313" key="3">
    <source>
        <dbReference type="EMBL" id="MFC7613670.1"/>
    </source>
</evidence>
<keyword evidence="2" id="KW-0408">Iron</keyword>
<name>A0ABW2TIX5_9PSEU</name>
<keyword evidence="2" id="KW-0479">Metal-binding</keyword>
<evidence type="ECO:0000313" key="4">
    <source>
        <dbReference type="Proteomes" id="UP001596512"/>
    </source>
</evidence>
<accession>A0ABW2TIX5</accession>
<keyword evidence="4" id="KW-1185">Reference proteome</keyword>
<dbReference type="InterPro" id="IPR001128">
    <property type="entry name" value="Cyt_P450"/>
</dbReference>
<keyword evidence="2" id="KW-0349">Heme</keyword>
<gene>
    <name evidence="3" type="ORF">ACFQV2_08775</name>
</gene>
<organism evidence="3 4">
    <name type="scientific">Actinokineospora soli</name>
    <dbReference type="NCBI Taxonomy" id="1048753"/>
    <lineage>
        <taxon>Bacteria</taxon>
        <taxon>Bacillati</taxon>
        <taxon>Actinomycetota</taxon>
        <taxon>Actinomycetes</taxon>
        <taxon>Pseudonocardiales</taxon>
        <taxon>Pseudonocardiaceae</taxon>
        <taxon>Actinokineospora</taxon>
    </lineage>
</organism>
<keyword evidence="2" id="KW-0503">Monooxygenase</keyword>
<dbReference type="PANTHER" id="PTHR46696:SF1">
    <property type="entry name" value="CYTOCHROME P450 YJIB-RELATED"/>
    <property type="match status" value="1"/>
</dbReference>
<keyword evidence="2" id="KW-0560">Oxidoreductase</keyword>
<dbReference type="InterPro" id="IPR017972">
    <property type="entry name" value="Cyt_P450_CS"/>
</dbReference>
<dbReference type="InterPro" id="IPR036396">
    <property type="entry name" value="Cyt_P450_sf"/>
</dbReference>
<dbReference type="SUPFAM" id="SSF48264">
    <property type="entry name" value="Cytochrome P450"/>
    <property type="match status" value="1"/>
</dbReference>
<evidence type="ECO:0000256" key="2">
    <source>
        <dbReference type="RuleBase" id="RU000461"/>
    </source>
</evidence>
<protein>
    <submittedName>
        <fullName evidence="3">Cytochrome P450</fullName>
    </submittedName>
</protein>
<proteinExistence type="inferred from homology"/>
<dbReference type="PROSITE" id="PS00086">
    <property type="entry name" value="CYTOCHROME_P450"/>
    <property type="match status" value="1"/>
</dbReference>
<sequence length="89" mass="9598">MLGQASANRDERFWGPDADTLRLDRRDARLHVSFGAGPHHCLGAALARLEAQLAIGGLVARYPNLAQAGEIEWNGRINLRGAAKVPISV</sequence>
<evidence type="ECO:0000256" key="1">
    <source>
        <dbReference type="ARBA" id="ARBA00010617"/>
    </source>
</evidence>
<comment type="similarity">
    <text evidence="1 2">Belongs to the cytochrome P450 family.</text>
</comment>
<dbReference type="PANTHER" id="PTHR46696">
    <property type="entry name" value="P450, PUTATIVE (EUROFUNG)-RELATED"/>
    <property type="match status" value="1"/>
</dbReference>
<comment type="caution">
    <text evidence="3">The sequence shown here is derived from an EMBL/GenBank/DDBJ whole genome shotgun (WGS) entry which is preliminary data.</text>
</comment>
<reference evidence="4" key="1">
    <citation type="journal article" date="2019" name="Int. J. Syst. Evol. Microbiol.">
        <title>The Global Catalogue of Microorganisms (GCM) 10K type strain sequencing project: providing services to taxonomists for standard genome sequencing and annotation.</title>
        <authorList>
            <consortium name="The Broad Institute Genomics Platform"/>
            <consortium name="The Broad Institute Genome Sequencing Center for Infectious Disease"/>
            <person name="Wu L."/>
            <person name="Ma J."/>
        </authorList>
    </citation>
    <scope>NUCLEOTIDE SEQUENCE [LARGE SCALE GENOMIC DNA]</scope>
    <source>
        <strain evidence="4">JCM 17695</strain>
    </source>
</reference>
<dbReference type="Gene3D" id="1.10.630.10">
    <property type="entry name" value="Cytochrome P450"/>
    <property type="match status" value="1"/>
</dbReference>
<dbReference type="Pfam" id="PF00067">
    <property type="entry name" value="p450"/>
    <property type="match status" value="1"/>
</dbReference>